<dbReference type="Proteomes" id="UP000824260">
    <property type="component" value="Unassembled WGS sequence"/>
</dbReference>
<protein>
    <submittedName>
        <fullName evidence="1">Uncharacterized protein</fullName>
    </submittedName>
</protein>
<dbReference type="AlphaFoldDB" id="A0A9D0ZNZ2"/>
<name>A0A9D0ZNZ2_9FIRM</name>
<evidence type="ECO:0000313" key="1">
    <source>
        <dbReference type="EMBL" id="HIQ83739.1"/>
    </source>
</evidence>
<accession>A0A9D0ZNZ2</accession>
<dbReference type="EMBL" id="DVFZ01000107">
    <property type="protein sequence ID" value="HIQ83739.1"/>
    <property type="molecule type" value="Genomic_DNA"/>
</dbReference>
<reference evidence="1" key="2">
    <citation type="journal article" date="2021" name="PeerJ">
        <title>Extensive microbial diversity within the chicken gut microbiome revealed by metagenomics and culture.</title>
        <authorList>
            <person name="Gilroy R."/>
            <person name="Ravi A."/>
            <person name="Getino M."/>
            <person name="Pursley I."/>
            <person name="Horton D.L."/>
            <person name="Alikhan N.F."/>
            <person name="Baker D."/>
            <person name="Gharbi K."/>
            <person name="Hall N."/>
            <person name="Watson M."/>
            <person name="Adriaenssens E.M."/>
            <person name="Foster-Nyarko E."/>
            <person name="Jarju S."/>
            <person name="Secka A."/>
            <person name="Antonio M."/>
            <person name="Oren A."/>
            <person name="Chaudhuri R.R."/>
            <person name="La Ragione R."/>
            <person name="Hildebrand F."/>
            <person name="Pallen M.J."/>
        </authorList>
    </citation>
    <scope>NUCLEOTIDE SEQUENCE</scope>
    <source>
        <strain evidence="1">ChiSjej6B24-2974</strain>
    </source>
</reference>
<sequence>MRMREEQKDKALHVSCEGWTGVAFGVALFADVCTDVAALAIQKEGGEAALRLFDPYAPAEDVFAGGWPKGVRIALYSNHYQHGFEPTKDDLHNLAALPEGAALYIVRGHRCVRWRGGK</sequence>
<evidence type="ECO:0000313" key="2">
    <source>
        <dbReference type="Proteomes" id="UP000824260"/>
    </source>
</evidence>
<reference evidence="1" key="1">
    <citation type="submission" date="2020-10" db="EMBL/GenBank/DDBJ databases">
        <authorList>
            <person name="Gilroy R."/>
        </authorList>
    </citation>
    <scope>NUCLEOTIDE SEQUENCE</scope>
    <source>
        <strain evidence="1">ChiSjej6B24-2974</strain>
    </source>
</reference>
<organism evidence="1 2">
    <name type="scientific">Candidatus Pullichristensenella stercorigallinarum</name>
    <dbReference type="NCBI Taxonomy" id="2840909"/>
    <lineage>
        <taxon>Bacteria</taxon>
        <taxon>Bacillati</taxon>
        <taxon>Bacillota</taxon>
        <taxon>Clostridia</taxon>
        <taxon>Candidatus Pullichristensenella</taxon>
    </lineage>
</organism>
<gene>
    <name evidence="1" type="ORF">IAA52_11630</name>
</gene>
<comment type="caution">
    <text evidence="1">The sequence shown here is derived from an EMBL/GenBank/DDBJ whole genome shotgun (WGS) entry which is preliminary data.</text>
</comment>
<proteinExistence type="predicted"/>